<name>A0AAW1XDZ0_RUBAR</name>
<sequence>MVQWVGTSGDTTLFDTITWIDLLRSLIGTSRRRRVMIPPIRMRPMKTMKTRGLFVDVIDGLGVVAFILKEEEEEDGEAENGDKN</sequence>
<accession>A0AAW1XDZ0</accession>
<evidence type="ECO:0000313" key="2">
    <source>
        <dbReference type="Proteomes" id="UP001457282"/>
    </source>
</evidence>
<comment type="caution">
    <text evidence="1">The sequence shown here is derived from an EMBL/GenBank/DDBJ whole genome shotgun (WGS) entry which is preliminary data.</text>
</comment>
<reference evidence="1 2" key="1">
    <citation type="journal article" date="2023" name="G3 (Bethesda)">
        <title>A chromosome-length genome assembly and annotation of blackberry (Rubus argutus, cv. 'Hillquist').</title>
        <authorList>
            <person name="Bruna T."/>
            <person name="Aryal R."/>
            <person name="Dudchenko O."/>
            <person name="Sargent D.J."/>
            <person name="Mead D."/>
            <person name="Buti M."/>
            <person name="Cavallini A."/>
            <person name="Hytonen T."/>
            <person name="Andres J."/>
            <person name="Pham M."/>
            <person name="Weisz D."/>
            <person name="Mascagni F."/>
            <person name="Usai G."/>
            <person name="Natali L."/>
            <person name="Bassil N."/>
            <person name="Fernandez G.E."/>
            <person name="Lomsadze A."/>
            <person name="Armour M."/>
            <person name="Olukolu B."/>
            <person name="Poorten T."/>
            <person name="Britton C."/>
            <person name="Davik J."/>
            <person name="Ashrafi H."/>
            <person name="Aiden E.L."/>
            <person name="Borodovsky M."/>
            <person name="Worthington M."/>
        </authorList>
    </citation>
    <scope>NUCLEOTIDE SEQUENCE [LARGE SCALE GENOMIC DNA]</scope>
    <source>
        <strain evidence="1">PI 553951</strain>
    </source>
</reference>
<dbReference type="AlphaFoldDB" id="A0AAW1XDZ0"/>
<evidence type="ECO:0000313" key="1">
    <source>
        <dbReference type="EMBL" id="KAK9934827.1"/>
    </source>
</evidence>
<keyword evidence="2" id="KW-1185">Reference proteome</keyword>
<gene>
    <name evidence="1" type="ORF">M0R45_021956</name>
</gene>
<dbReference type="EMBL" id="JBEDUW010000004">
    <property type="protein sequence ID" value="KAK9934827.1"/>
    <property type="molecule type" value="Genomic_DNA"/>
</dbReference>
<proteinExistence type="predicted"/>
<dbReference type="Proteomes" id="UP001457282">
    <property type="component" value="Unassembled WGS sequence"/>
</dbReference>
<protein>
    <submittedName>
        <fullName evidence="1">Uncharacterized protein</fullName>
    </submittedName>
</protein>
<organism evidence="1 2">
    <name type="scientific">Rubus argutus</name>
    <name type="common">Southern blackberry</name>
    <dbReference type="NCBI Taxonomy" id="59490"/>
    <lineage>
        <taxon>Eukaryota</taxon>
        <taxon>Viridiplantae</taxon>
        <taxon>Streptophyta</taxon>
        <taxon>Embryophyta</taxon>
        <taxon>Tracheophyta</taxon>
        <taxon>Spermatophyta</taxon>
        <taxon>Magnoliopsida</taxon>
        <taxon>eudicotyledons</taxon>
        <taxon>Gunneridae</taxon>
        <taxon>Pentapetalae</taxon>
        <taxon>rosids</taxon>
        <taxon>fabids</taxon>
        <taxon>Rosales</taxon>
        <taxon>Rosaceae</taxon>
        <taxon>Rosoideae</taxon>
        <taxon>Rosoideae incertae sedis</taxon>
        <taxon>Rubus</taxon>
    </lineage>
</organism>